<keyword evidence="2" id="KW-0238">DNA-binding</keyword>
<dbReference type="PANTHER" id="PTHR43280">
    <property type="entry name" value="ARAC-FAMILY TRANSCRIPTIONAL REGULATOR"/>
    <property type="match status" value="1"/>
</dbReference>
<dbReference type="Pfam" id="PF12833">
    <property type="entry name" value="HTH_18"/>
    <property type="match status" value="1"/>
</dbReference>
<keyword evidence="1" id="KW-0805">Transcription regulation</keyword>
<dbReference type="GO" id="GO:0003700">
    <property type="term" value="F:DNA-binding transcription factor activity"/>
    <property type="evidence" value="ECO:0007669"/>
    <property type="project" value="InterPro"/>
</dbReference>
<dbReference type="PANTHER" id="PTHR43280:SF2">
    <property type="entry name" value="HTH-TYPE TRANSCRIPTIONAL REGULATOR EXSA"/>
    <property type="match status" value="1"/>
</dbReference>
<dbReference type="SUPFAM" id="SSF46689">
    <property type="entry name" value="Homeodomain-like"/>
    <property type="match status" value="2"/>
</dbReference>
<keyword evidence="3" id="KW-0804">Transcription</keyword>
<dbReference type="InterPro" id="IPR020449">
    <property type="entry name" value="Tscrpt_reg_AraC-type_HTH"/>
</dbReference>
<proteinExistence type="predicted"/>
<dbReference type="Gene3D" id="1.10.10.60">
    <property type="entry name" value="Homeodomain-like"/>
    <property type="match status" value="2"/>
</dbReference>
<name>A0A9D1JAI7_9FIRM</name>
<dbReference type="PRINTS" id="PR00032">
    <property type="entry name" value="HTHARAC"/>
</dbReference>
<evidence type="ECO:0000256" key="2">
    <source>
        <dbReference type="ARBA" id="ARBA00023125"/>
    </source>
</evidence>
<gene>
    <name evidence="5" type="ORF">IAA55_03635</name>
</gene>
<feature type="domain" description="HTH araC/xylS-type" evidence="4">
    <location>
        <begin position="293"/>
        <end position="391"/>
    </location>
</feature>
<dbReference type="EMBL" id="DVHM01000057">
    <property type="protein sequence ID" value="HIR70353.1"/>
    <property type="molecule type" value="Genomic_DNA"/>
</dbReference>
<reference evidence="5" key="1">
    <citation type="submission" date="2020-10" db="EMBL/GenBank/DDBJ databases">
        <authorList>
            <person name="Gilroy R."/>
        </authorList>
    </citation>
    <scope>NUCLEOTIDE SEQUENCE</scope>
    <source>
        <strain evidence="5">ChiSjej5B23-6657</strain>
    </source>
</reference>
<dbReference type="AlphaFoldDB" id="A0A9D1JAI7"/>
<evidence type="ECO:0000259" key="4">
    <source>
        <dbReference type="PROSITE" id="PS01124"/>
    </source>
</evidence>
<comment type="caution">
    <text evidence="5">The sequence shown here is derived from an EMBL/GenBank/DDBJ whole genome shotgun (WGS) entry which is preliminary data.</text>
</comment>
<dbReference type="InterPro" id="IPR009057">
    <property type="entry name" value="Homeodomain-like_sf"/>
</dbReference>
<dbReference type="PROSITE" id="PS01124">
    <property type="entry name" value="HTH_ARAC_FAMILY_2"/>
    <property type="match status" value="1"/>
</dbReference>
<sequence>MERYFLQVLYDMFQIPMACWDGEASFVQPSSAQPDAPVLGDEKLRGELENICCRNAFPVIYLEDEWIYYGIFRDTGGGFACFGPVSVQKMKKMDLEEYRRRHNLKSLPEIRYMGIGLMTKLLALAFSQSTGEKPDYADIAVRCRKIGLEDWNQEQTLEDYMLEQSETDRGHERGVRFENLLMDTVRNGDVEKVKGLISGETPQIEDIAEFSPNHQREMEYIHIITITLLTRAAVEGGVSPEAAYELGDVYLRQLENCRGDTGALTMLGYRAQVAFTEKVREAKKQRSQYIYVDKCKDYIAKNLRKDIRVSDIAPAIGISRGYLSHRFAEAEGISIQQYILQEKCHHAANLLKFSDYSIALISEYFGFSSPSHFASSFKKIFHMTPKEYRQHYSRG</sequence>
<accession>A0A9D1JAI7</accession>
<dbReference type="InterPro" id="IPR018060">
    <property type="entry name" value="HTH_AraC"/>
</dbReference>
<dbReference type="GO" id="GO:0043565">
    <property type="term" value="F:sequence-specific DNA binding"/>
    <property type="evidence" value="ECO:0007669"/>
    <property type="project" value="InterPro"/>
</dbReference>
<dbReference type="SMART" id="SM00342">
    <property type="entry name" value="HTH_ARAC"/>
    <property type="match status" value="1"/>
</dbReference>
<protein>
    <submittedName>
        <fullName evidence="5">Helix-turn-helix transcriptional regulator</fullName>
    </submittedName>
</protein>
<reference evidence="5" key="2">
    <citation type="journal article" date="2021" name="PeerJ">
        <title>Extensive microbial diversity within the chicken gut microbiome revealed by metagenomics and culture.</title>
        <authorList>
            <person name="Gilroy R."/>
            <person name="Ravi A."/>
            <person name="Getino M."/>
            <person name="Pursley I."/>
            <person name="Horton D.L."/>
            <person name="Alikhan N.F."/>
            <person name="Baker D."/>
            <person name="Gharbi K."/>
            <person name="Hall N."/>
            <person name="Watson M."/>
            <person name="Adriaenssens E.M."/>
            <person name="Foster-Nyarko E."/>
            <person name="Jarju S."/>
            <person name="Secka A."/>
            <person name="Antonio M."/>
            <person name="Oren A."/>
            <person name="Chaudhuri R.R."/>
            <person name="La Ragione R."/>
            <person name="Hildebrand F."/>
            <person name="Pallen M.J."/>
        </authorList>
    </citation>
    <scope>NUCLEOTIDE SEQUENCE</scope>
    <source>
        <strain evidence="5">ChiSjej5B23-6657</strain>
    </source>
</reference>
<organism evidence="5 6">
    <name type="scientific">Candidatus Pullilachnospira gallistercoris</name>
    <dbReference type="NCBI Taxonomy" id="2840911"/>
    <lineage>
        <taxon>Bacteria</taxon>
        <taxon>Bacillati</taxon>
        <taxon>Bacillota</taxon>
        <taxon>Clostridia</taxon>
        <taxon>Lachnospirales</taxon>
        <taxon>Lachnospiraceae</taxon>
        <taxon>Lachnospiraceae incertae sedis</taxon>
        <taxon>Candidatus Pullilachnospira</taxon>
    </lineage>
</organism>
<dbReference type="Proteomes" id="UP000823912">
    <property type="component" value="Unassembled WGS sequence"/>
</dbReference>
<evidence type="ECO:0000256" key="1">
    <source>
        <dbReference type="ARBA" id="ARBA00023015"/>
    </source>
</evidence>
<evidence type="ECO:0000313" key="5">
    <source>
        <dbReference type="EMBL" id="HIR70353.1"/>
    </source>
</evidence>
<evidence type="ECO:0000256" key="3">
    <source>
        <dbReference type="ARBA" id="ARBA00023163"/>
    </source>
</evidence>
<evidence type="ECO:0000313" key="6">
    <source>
        <dbReference type="Proteomes" id="UP000823912"/>
    </source>
</evidence>